<evidence type="ECO:0000313" key="2">
    <source>
        <dbReference type="EMBL" id="KAF2290250.1"/>
    </source>
</evidence>
<keyword evidence="1" id="KW-0175">Coiled coil</keyword>
<organism evidence="2 3">
    <name type="scientific">Hevea brasiliensis</name>
    <name type="common">Para rubber tree</name>
    <name type="synonym">Siphonia brasiliensis</name>
    <dbReference type="NCBI Taxonomy" id="3981"/>
    <lineage>
        <taxon>Eukaryota</taxon>
        <taxon>Viridiplantae</taxon>
        <taxon>Streptophyta</taxon>
        <taxon>Embryophyta</taxon>
        <taxon>Tracheophyta</taxon>
        <taxon>Spermatophyta</taxon>
        <taxon>Magnoliopsida</taxon>
        <taxon>eudicotyledons</taxon>
        <taxon>Gunneridae</taxon>
        <taxon>Pentapetalae</taxon>
        <taxon>rosids</taxon>
        <taxon>fabids</taxon>
        <taxon>Malpighiales</taxon>
        <taxon>Euphorbiaceae</taxon>
        <taxon>Crotonoideae</taxon>
        <taxon>Micrandreae</taxon>
        <taxon>Hevea</taxon>
    </lineage>
</organism>
<name>A0A6A6KMQ9_HEVBR</name>
<dbReference type="Proteomes" id="UP000467840">
    <property type="component" value="Chromosome 2"/>
</dbReference>
<dbReference type="EMBL" id="JAAGAX010000015">
    <property type="protein sequence ID" value="KAF2290250.1"/>
    <property type="molecule type" value="Genomic_DNA"/>
</dbReference>
<feature type="coiled-coil region" evidence="1">
    <location>
        <begin position="56"/>
        <end position="111"/>
    </location>
</feature>
<keyword evidence="3" id="KW-1185">Reference proteome</keyword>
<evidence type="ECO:0000256" key="1">
    <source>
        <dbReference type="SAM" id="Coils"/>
    </source>
</evidence>
<reference evidence="2 3" key="1">
    <citation type="journal article" date="2020" name="Mol. Plant">
        <title>The Chromosome-Based Rubber Tree Genome Provides New Insights into Spurge Genome Evolution and Rubber Biosynthesis.</title>
        <authorList>
            <person name="Liu J."/>
            <person name="Shi C."/>
            <person name="Shi C.C."/>
            <person name="Li W."/>
            <person name="Zhang Q.J."/>
            <person name="Zhang Y."/>
            <person name="Li K."/>
            <person name="Lu H.F."/>
            <person name="Shi C."/>
            <person name="Zhu S.T."/>
            <person name="Xiao Z.Y."/>
            <person name="Nan H."/>
            <person name="Yue Y."/>
            <person name="Zhu X.G."/>
            <person name="Wu Y."/>
            <person name="Hong X.N."/>
            <person name="Fan G.Y."/>
            <person name="Tong Y."/>
            <person name="Zhang D."/>
            <person name="Mao C.L."/>
            <person name="Liu Y.L."/>
            <person name="Hao S.J."/>
            <person name="Liu W.Q."/>
            <person name="Lv M.Q."/>
            <person name="Zhang H.B."/>
            <person name="Liu Y."/>
            <person name="Hu-Tang G.R."/>
            <person name="Wang J.P."/>
            <person name="Wang J.H."/>
            <person name="Sun Y.H."/>
            <person name="Ni S.B."/>
            <person name="Chen W.B."/>
            <person name="Zhang X.C."/>
            <person name="Jiao Y.N."/>
            <person name="Eichler E.E."/>
            <person name="Li G.H."/>
            <person name="Liu X."/>
            <person name="Gao L.Z."/>
        </authorList>
    </citation>
    <scope>NUCLEOTIDE SEQUENCE [LARGE SCALE GENOMIC DNA]</scope>
    <source>
        <strain evidence="3">cv. GT1</strain>
        <tissue evidence="2">Leaf</tissue>
    </source>
</reference>
<protein>
    <submittedName>
        <fullName evidence="2">Uncharacterized protein</fullName>
    </submittedName>
</protein>
<comment type="caution">
    <text evidence="2">The sequence shown here is derived from an EMBL/GenBank/DDBJ whole genome shotgun (WGS) entry which is preliminary data.</text>
</comment>
<gene>
    <name evidence="2" type="ORF">GH714_005339</name>
</gene>
<proteinExistence type="predicted"/>
<accession>A0A6A6KMQ9</accession>
<dbReference type="AlphaFoldDB" id="A0A6A6KMQ9"/>
<evidence type="ECO:0000313" key="3">
    <source>
        <dbReference type="Proteomes" id="UP000467840"/>
    </source>
</evidence>
<sequence length="137" mass="15973">MTMAANSATGSTGATTRVCCPMHNEANNCNFFLWYDNELVLGSRERCVFDVIFDKIERLQAIILSKTQNKVELERNFMAAEANLVKKKDKVRRLKEDRSLLHSRLQKMHNEKWRMRLLCCVNACDVFYCYQCHEGES</sequence>